<dbReference type="Proteomes" id="UP001596122">
    <property type="component" value="Unassembled WGS sequence"/>
</dbReference>
<reference evidence="3" key="1">
    <citation type="journal article" date="2019" name="Int. J. Syst. Evol. Microbiol.">
        <title>The Global Catalogue of Microorganisms (GCM) 10K type strain sequencing project: providing services to taxonomists for standard genome sequencing and annotation.</title>
        <authorList>
            <consortium name="The Broad Institute Genomics Platform"/>
            <consortium name="The Broad Institute Genome Sequencing Center for Infectious Disease"/>
            <person name="Wu L."/>
            <person name="Ma J."/>
        </authorList>
    </citation>
    <scope>NUCLEOTIDE SEQUENCE [LARGE SCALE GENOMIC DNA]</scope>
    <source>
        <strain evidence="3">CCUG 43114</strain>
    </source>
</reference>
<dbReference type="RefSeq" id="WP_340267121.1">
    <property type="nucleotide sequence ID" value="NZ_JBBEOG010000001.1"/>
</dbReference>
<name>A0ABW0GM42_9MICO</name>
<keyword evidence="3" id="KW-1185">Reference proteome</keyword>
<dbReference type="Gene3D" id="3.40.50.300">
    <property type="entry name" value="P-loop containing nucleotide triphosphate hydrolases"/>
    <property type="match status" value="1"/>
</dbReference>
<feature type="domain" description="Phosphoribulokinase/uridine kinase" evidence="1">
    <location>
        <begin position="18"/>
        <end position="159"/>
    </location>
</feature>
<accession>A0ABW0GM42</accession>
<dbReference type="GO" id="GO:0016301">
    <property type="term" value="F:kinase activity"/>
    <property type="evidence" value="ECO:0007669"/>
    <property type="project" value="UniProtKB-KW"/>
</dbReference>
<dbReference type="EMBL" id="JBHSLD010000006">
    <property type="protein sequence ID" value="MFC5380206.1"/>
    <property type="molecule type" value="Genomic_DNA"/>
</dbReference>
<protein>
    <submittedName>
        <fullName evidence="2">Uridine kinase</fullName>
    </submittedName>
</protein>
<dbReference type="Pfam" id="PF00485">
    <property type="entry name" value="PRK"/>
    <property type="match status" value="1"/>
</dbReference>
<dbReference type="SUPFAM" id="SSF52540">
    <property type="entry name" value="P-loop containing nucleoside triphosphate hydrolases"/>
    <property type="match status" value="1"/>
</dbReference>
<proteinExistence type="predicted"/>
<keyword evidence="2" id="KW-0418">Kinase</keyword>
<sequence length="215" mass="23125">MPSDPPDGPGSPARVLLLAGASGSGKTTLVERLRGRHDAVTVVQLDDFYRDVTDPGLPAWGGIVDWDDPRSWDADAAERALRALCRDGTCDVPVYDIPTSRATGHRPVHVRPGGLVVAEGLFAPELVARLGGGDVLLDAVHLRSRPAVTFVRRLARDLAGHRKPPLTLVRRGLVLARKEPALLSHWEACGTRPVTKAEVEALVAAHLARVHDTPR</sequence>
<evidence type="ECO:0000313" key="2">
    <source>
        <dbReference type="EMBL" id="MFC5380206.1"/>
    </source>
</evidence>
<dbReference type="InterPro" id="IPR027417">
    <property type="entry name" value="P-loop_NTPase"/>
</dbReference>
<gene>
    <name evidence="2" type="ORF">ACFPJ6_05340</name>
</gene>
<evidence type="ECO:0000313" key="3">
    <source>
        <dbReference type="Proteomes" id="UP001596122"/>
    </source>
</evidence>
<keyword evidence="2" id="KW-0808">Transferase</keyword>
<dbReference type="PANTHER" id="PTHR10285">
    <property type="entry name" value="URIDINE KINASE"/>
    <property type="match status" value="1"/>
</dbReference>
<comment type="caution">
    <text evidence="2">The sequence shown here is derived from an EMBL/GenBank/DDBJ whole genome shotgun (WGS) entry which is preliminary data.</text>
</comment>
<dbReference type="InterPro" id="IPR006083">
    <property type="entry name" value="PRK/URK"/>
</dbReference>
<organism evidence="2 3">
    <name type="scientific">Aquipuribacter nitratireducens</name>
    <dbReference type="NCBI Taxonomy" id="650104"/>
    <lineage>
        <taxon>Bacteria</taxon>
        <taxon>Bacillati</taxon>
        <taxon>Actinomycetota</taxon>
        <taxon>Actinomycetes</taxon>
        <taxon>Micrococcales</taxon>
        <taxon>Intrasporangiaceae</taxon>
        <taxon>Aquipuribacter</taxon>
    </lineage>
</organism>
<dbReference type="PRINTS" id="PR00988">
    <property type="entry name" value="URIDINKINASE"/>
</dbReference>
<evidence type="ECO:0000259" key="1">
    <source>
        <dbReference type="Pfam" id="PF00485"/>
    </source>
</evidence>